<dbReference type="PIRSF" id="PIRSF000126">
    <property type="entry name" value="11-beta-HSD1"/>
    <property type="match status" value="1"/>
</dbReference>
<evidence type="ECO:0000256" key="1">
    <source>
        <dbReference type="ARBA" id="ARBA00006484"/>
    </source>
</evidence>
<dbReference type="InterPro" id="IPR036291">
    <property type="entry name" value="NAD(P)-bd_dom_sf"/>
</dbReference>
<dbReference type="SUPFAM" id="SSF51735">
    <property type="entry name" value="NAD(P)-binding Rossmann-fold domains"/>
    <property type="match status" value="1"/>
</dbReference>
<organism evidence="4 5">
    <name type="scientific">Clostridium perfringens (strain ATCC 13124 / DSM 756 / JCM 1290 / NCIMB 6125 / NCTC 8237 / Type A)</name>
    <dbReference type="NCBI Taxonomy" id="195103"/>
    <lineage>
        <taxon>Bacteria</taxon>
        <taxon>Bacillati</taxon>
        <taxon>Bacillota</taxon>
        <taxon>Clostridia</taxon>
        <taxon>Eubacteriales</taxon>
        <taxon>Clostridiaceae</taxon>
        <taxon>Clostridium</taxon>
    </lineage>
</organism>
<sequence>MKKTVLITGATSGIGYEFSKIFMENHYNVILVGRNLEKLIELEEFSKKKYVSAYIYKVDFSLSEDIDILYEKIKTEVGRVDILINNAGIGLNGEFNEIDWQKQLDIINVNIISLTKLTKLILKDMLDQKEGRILNVASTGAYQPGPLISVYYASKAYVLSFSQALREEVKDKGINVVTLCPGATKTNFSKRAGKGDLDVAMSAKEVAEYGYKALMNNKAICIPGIMNKVLVFLSKVSPTTLNAKIVKKIQNKAISKK</sequence>
<dbReference type="STRING" id="195103.CPF_2906"/>
<keyword evidence="2" id="KW-0560">Oxidoreductase</keyword>
<reference evidence="4 5" key="1">
    <citation type="journal article" date="2006" name="Genome Res.">
        <title>Skewed genomic variability in strains of the toxigenic bacterial pathogen, Clostridium perfringens.</title>
        <authorList>
            <person name="Myers G.S."/>
            <person name="Rasko D.A."/>
            <person name="Cheung J.K."/>
            <person name="Ravel J."/>
            <person name="Seshadri R."/>
            <person name="Deboy R.T."/>
            <person name="Ren Q."/>
            <person name="Varga J."/>
            <person name="Awad M.M."/>
            <person name="Brinkac L.M."/>
            <person name="Daugherty S.C."/>
            <person name="Haft D.H."/>
            <person name="Dodson R.J."/>
            <person name="Madupu R."/>
            <person name="Nelson W.C."/>
            <person name="Rosovitz M.J."/>
            <person name="Sullivan S.A."/>
            <person name="Khouri H."/>
            <person name="Dimitrov G.I."/>
            <person name="Watkins K.L."/>
            <person name="Mulligan S."/>
            <person name="Benton J."/>
            <person name="Radune D."/>
            <person name="Fisher D.J."/>
            <person name="Atkins H.S."/>
            <person name="Hiscox T."/>
            <person name="Jost B.H."/>
            <person name="Billington S.J."/>
            <person name="Songer J.G."/>
            <person name="McClane B.A."/>
            <person name="Titball R.W."/>
            <person name="Rood J.I."/>
            <person name="Melville S.B."/>
            <person name="Paulsen I.T."/>
        </authorList>
    </citation>
    <scope>NUCLEOTIDE SEQUENCE [LARGE SCALE GENOMIC DNA]</scope>
    <source>
        <strain evidence="5">ATCC 13124 / DSM 756 / JCM 1290 / NCIMB 6125 / NCTC 8237 / S 107 / Type A</strain>
    </source>
</reference>
<proteinExistence type="inferred from homology"/>
<dbReference type="Pfam" id="PF00106">
    <property type="entry name" value="adh_short"/>
    <property type="match status" value="1"/>
</dbReference>
<gene>
    <name evidence="4" type="ordered locus">CPF_2906</name>
</gene>
<evidence type="ECO:0000256" key="2">
    <source>
        <dbReference type="ARBA" id="ARBA00023002"/>
    </source>
</evidence>
<name>A0A0H2YTS4_CLOP1</name>
<dbReference type="eggNOG" id="COG0300">
    <property type="taxonomic scope" value="Bacteria"/>
</dbReference>
<protein>
    <submittedName>
        <fullName evidence="4">Oxidoreductase, short-chain dehydrogenase/reductase family</fullName>
    </submittedName>
</protein>
<dbReference type="InterPro" id="IPR002347">
    <property type="entry name" value="SDR_fam"/>
</dbReference>
<evidence type="ECO:0000313" key="5">
    <source>
        <dbReference type="Proteomes" id="UP000001823"/>
    </source>
</evidence>
<dbReference type="EMBL" id="CP000246">
    <property type="protein sequence ID" value="ABG84491.1"/>
    <property type="molecule type" value="Genomic_DNA"/>
</dbReference>
<dbReference type="RefSeq" id="WP_011591174.1">
    <property type="nucleotide sequence ID" value="NC_008261.1"/>
</dbReference>
<dbReference type="GeneID" id="93000815"/>
<dbReference type="KEGG" id="cpf:CPF_2906"/>
<dbReference type="HOGENOM" id="CLU_010194_2_1_9"/>
<dbReference type="Gene3D" id="3.40.50.720">
    <property type="entry name" value="NAD(P)-binding Rossmann-like Domain"/>
    <property type="match status" value="1"/>
</dbReference>
<accession>A0A0H2YTS4</accession>
<keyword evidence="5" id="KW-1185">Reference proteome</keyword>
<dbReference type="Proteomes" id="UP000001823">
    <property type="component" value="Chromosome"/>
</dbReference>
<dbReference type="PANTHER" id="PTHR44196:SF2">
    <property type="entry name" value="SHORT-CHAIN DEHYDROGENASE-RELATED"/>
    <property type="match status" value="1"/>
</dbReference>
<dbReference type="PANTHER" id="PTHR44196">
    <property type="entry name" value="DEHYDROGENASE/REDUCTASE SDR FAMILY MEMBER 7B"/>
    <property type="match status" value="1"/>
</dbReference>
<dbReference type="PRINTS" id="PR00081">
    <property type="entry name" value="GDHRDH"/>
</dbReference>
<comment type="similarity">
    <text evidence="1 3">Belongs to the short-chain dehydrogenases/reductases (SDR) family.</text>
</comment>
<dbReference type="CDD" id="cd05233">
    <property type="entry name" value="SDR_c"/>
    <property type="match status" value="1"/>
</dbReference>
<evidence type="ECO:0000313" key="4">
    <source>
        <dbReference type="EMBL" id="ABG84491.1"/>
    </source>
</evidence>
<dbReference type="AlphaFoldDB" id="A0A0H2YTS4"/>
<dbReference type="PaxDb" id="195103-CPF_2906"/>
<dbReference type="GO" id="GO:0016020">
    <property type="term" value="C:membrane"/>
    <property type="evidence" value="ECO:0007669"/>
    <property type="project" value="TreeGrafter"/>
</dbReference>
<evidence type="ECO:0000256" key="3">
    <source>
        <dbReference type="RuleBase" id="RU000363"/>
    </source>
</evidence>
<dbReference type="PRINTS" id="PR00080">
    <property type="entry name" value="SDRFAMILY"/>
</dbReference>
<dbReference type="GO" id="GO:0016491">
    <property type="term" value="F:oxidoreductase activity"/>
    <property type="evidence" value="ECO:0007669"/>
    <property type="project" value="UniProtKB-KW"/>
</dbReference>